<reference evidence="1 2" key="1">
    <citation type="journal article" date="2023" name="Sci. Data">
        <title>Genome assembly of the Korean intertidal mud-creeper Batillaria attramentaria.</title>
        <authorList>
            <person name="Patra A.K."/>
            <person name="Ho P.T."/>
            <person name="Jun S."/>
            <person name="Lee S.J."/>
            <person name="Kim Y."/>
            <person name="Won Y.J."/>
        </authorList>
    </citation>
    <scope>NUCLEOTIDE SEQUENCE [LARGE SCALE GENOMIC DNA]</scope>
    <source>
        <strain evidence="1">Wonlab-2016</strain>
    </source>
</reference>
<proteinExistence type="predicted"/>
<protein>
    <submittedName>
        <fullName evidence="1">Uncharacterized protein</fullName>
    </submittedName>
</protein>
<dbReference type="AlphaFoldDB" id="A0ABD0KG24"/>
<gene>
    <name evidence="1" type="ORF">BaRGS_00022511</name>
</gene>
<organism evidence="1 2">
    <name type="scientific">Batillaria attramentaria</name>
    <dbReference type="NCBI Taxonomy" id="370345"/>
    <lineage>
        <taxon>Eukaryota</taxon>
        <taxon>Metazoa</taxon>
        <taxon>Spiralia</taxon>
        <taxon>Lophotrochozoa</taxon>
        <taxon>Mollusca</taxon>
        <taxon>Gastropoda</taxon>
        <taxon>Caenogastropoda</taxon>
        <taxon>Sorbeoconcha</taxon>
        <taxon>Cerithioidea</taxon>
        <taxon>Batillariidae</taxon>
        <taxon>Batillaria</taxon>
    </lineage>
</organism>
<evidence type="ECO:0000313" key="2">
    <source>
        <dbReference type="Proteomes" id="UP001519460"/>
    </source>
</evidence>
<keyword evidence="2" id="KW-1185">Reference proteome</keyword>
<sequence length="80" mass="9450">MQVFLIPAKQHEWKRSPKVKVQYFRNLQKDAKGTERFPNLTSRKGQRTVDVKRNMPNALQRTIHISSSGLSLRRHRAQPR</sequence>
<dbReference type="EMBL" id="JACVVK020000182">
    <property type="protein sequence ID" value="KAK7486188.1"/>
    <property type="molecule type" value="Genomic_DNA"/>
</dbReference>
<accession>A0ABD0KG24</accession>
<name>A0ABD0KG24_9CAEN</name>
<evidence type="ECO:0000313" key="1">
    <source>
        <dbReference type="EMBL" id="KAK7486188.1"/>
    </source>
</evidence>
<dbReference type="Proteomes" id="UP001519460">
    <property type="component" value="Unassembled WGS sequence"/>
</dbReference>
<comment type="caution">
    <text evidence="1">The sequence shown here is derived from an EMBL/GenBank/DDBJ whole genome shotgun (WGS) entry which is preliminary data.</text>
</comment>